<dbReference type="Proteomes" id="UP000245609">
    <property type="component" value="Unassembled WGS sequence"/>
</dbReference>
<organism evidence="1 2">
    <name type="scientific">Smittium megazygosporum</name>
    <dbReference type="NCBI Taxonomy" id="133381"/>
    <lineage>
        <taxon>Eukaryota</taxon>
        <taxon>Fungi</taxon>
        <taxon>Fungi incertae sedis</taxon>
        <taxon>Zoopagomycota</taxon>
        <taxon>Kickxellomycotina</taxon>
        <taxon>Harpellomycetes</taxon>
        <taxon>Harpellales</taxon>
        <taxon>Legeriomycetaceae</taxon>
        <taxon>Smittium</taxon>
    </lineage>
</organism>
<evidence type="ECO:0000313" key="2">
    <source>
        <dbReference type="Proteomes" id="UP000245609"/>
    </source>
</evidence>
<dbReference type="AlphaFoldDB" id="A0A2T9Y4N4"/>
<dbReference type="EMBL" id="MBFS01003326">
    <property type="protein sequence ID" value="PVU87277.1"/>
    <property type="molecule type" value="Genomic_DNA"/>
</dbReference>
<gene>
    <name evidence="1" type="ORF">BB560_006517</name>
</gene>
<protein>
    <submittedName>
        <fullName evidence="1">Uncharacterized protein</fullName>
    </submittedName>
</protein>
<name>A0A2T9Y4N4_9FUNG</name>
<keyword evidence="2" id="KW-1185">Reference proteome</keyword>
<accession>A0A2T9Y4N4</accession>
<evidence type="ECO:0000313" key="1">
    <source>
        <dbReference type="EMBL" id="PVU87277.1"/>
    </source>
</evidence>
<sequence>MNHEGRPNCNPEIEDPLLSSIEFWCMGSPSANSYRESQTAIPGLGRKVG</sequence>
<reference evidence="1 2" key="1">
    <citation type="journal article" date="2018" name="MBio">
        <title>Comparative Genomics Reveals the Core Gene Toolbox for the Fungus-Insect Symbiosis.</title>
        <authorList>
            <person name="Wang Y."/>
            <person name="Stata M."/>
            <person name="Wang W."/>
            <person name="Stajich J.E."/>
            <person name="White M.M."/>
            <person name="Moncalvo J.M."/>
        </authorList>
    </citation>
    <scope>NUCLEOTIDE SEQUENCE [LARGE SCALE GENOMIC DNA]</scope>
    <source>
        <strain evidence="1 2">SC-DP-2</strain>
    </source>
</reference>
<comment type="caution">
    <text evidence="1">The sequence shown here is derived from an EMBL/GenBank/DDBJ whole genome shotgun (WGS) entry which is preliminary data.</text>
</comment>
<proteinExistence type="predicted"/>